<comment type="caution">
    <text evidence="2">The sequence shown here is derived from an EMBL/GenBank/DDBJ whole genome shotgun (WGS) entry which is preliminary data.</text>
</comment>
<dbReference type="Proteomes" id="UP001165082">
    <property type="component" value="Unassembled WGS sequence"/>
</dbReference>
<protein>
    <submittedName>
        <fullName evidence="2">Uncharacterized protein</fullName>
    </submittedName>
</protein>
<evidence type="ECO:0000313" key="2">
    <source>
        <dbReference type="EMBL" id="GMI05901.1"/>
    </source>
</evidence>
<keyword evidence="1" id="KW-1133">Transmembrane helix</keyword>
<dbReference type="PROSITE" id="PS51257">
    <property type="entry name" value="PROKAR_LIPOPROTEIN"/>
    <property type="match status" value="1"/>
</dbReference>
<dbReference type="EMBL" id="BRXZ01000134">
    <property type="protein sequence ID" value="GMI05901.1"/>
    <property type="molecule type" value="Genomic_DNA"/>
</dbReference>
<dbReference type="OrthoDB" id="10287278at2759"/>
<sequence length="151" mass="16091">MPKLPPPSPNNGITGIAIGGLATGISACVVAVAALILSIIALVKLLGHAWDHETSDFKVLYVPLYAVEHKDSRYDSHTVAVTHFERWEEKFVPVKDTLLTEEQRSHLWNGIGVGGGISLPCKGARAKVTKGKVGSANAARIGTRKWAGTGR</sequence>
<keyword evidence="1" id="KW-0812">Transmembrane</keyword>
<proteinExistence type="predicted"/>
<feature type="transmembrane region" description="Helical" evidence="1">
    <location>
        <begin position="12"/>
        <end position="43"/>
    </location>
</feature>
<accession>A0A9W7CGY1</accession>
<gene>
    <name evidence="2" type="ORF">TrRE_jg10647</name>
</gene>
<reference evidence="2" key="1">
    <citation type="submission" date="2022-07" db="EMBL/GenBank/DDBJ databases">
        <title>Genome analysis of Parmales, a sister group of diatoms, reveals the evolutionary specialization of diatoms from phago-mixotrophs to photoautotrophs.</title>
        <authorList>
            <person name="Ban H."/>
            <person name="Sato S."/>
            <person name="Yoshikawa S."/>
            <person name="Kazumasa Y."/>
            <person name="Nakamura Y."/>
            <person name="Ichinomiya M."/>
            <person name="Saitoh K."/>
            <person name="Sato N."/>
            <person name="Blanc-Mathieu R."/>
            <person name="Endo H."/>
            <person name="Kuwata A."/>
            <person name="Ogata H."/>
        </authorList>
    </citation>
    <scope>NUCLEOTIDE SEQUENCE</scope>
</reference>
<name>A0A9W7CGY1_9STRA</name>
<dbReference type="AlphaFoldDB" id="A0A9W7CGY1"/>
<evidence type="ECO:0000256" key="1">
    <source>
        <dbReference type="SAM" id="Phobius"/>
    </source>
</evidence>
<organism evidence="2 3">
    <name type="scientific">Triparma retinervis</name>
    <dbReference type="NCBI Taxonomy" id="2557542"/>
    <lineage>
        <taxon>Eukaryota</taxon>
        <taxon>Sar</taxon>
        <taxon>Stramenopiles</taxon>
        <taxon>Ochrophyta</taxon>
        <taxon>Bolidophyceae</taxon>
        <taxon>Parmales</taxon>
        <taxon>Triparmaceae</taxon>
        <taxon>Triparma</taxon>
    </lineage>
</organism>
<evidence type="ECO:0000313" key="3">
    <source>
        <dbReference type="Proteomes" id="UP001165082"/>
    </source>
</evidence>
<keyword evidence="3" id="KW-1185">Reference proteome</keyword>
<keyword evidence="1" id="KW-0472">Membrane</keyword>